<evidence type="ECO:0000256" key="3">
    <source>
        <dbReference type="PIRSR" id="PIRSR623088-1"/>
    </source>
</evidence>
<dbReference type="GO" id="GO:0004114">
    <property type="term" value="F:3',5'-cyclic-nucleotide phosphodiesterase activity"/>
    <property type="evidence" value="ECO:0007669"/>
    <property type="project" value="InterPro"/>
</dbReference>
<feature type="binding site" evidence="4">
    <location>
        <position position="1046"/>
    </location>
    <ligand>
        <name>Zn(2+)</name>
        <dbReference type="ChEBI" id="CHEBI:29105"/>
        <label>1</label>
    </ligand>
</feature>
<reference evidence="9 10" key="1">
    <citation type="journal article" date="2015" name="Sci. Rep.">
        <title>Genome of the facultative scuticociliatosis pathogen Pseudocohnilembus persalinus provides insight into its virulence through horizontal gene transfer.</title>
        <authorList>
            <person name="Xiong J."/>
            <person name="Wang G."/>
            <person name="Cheng J."/>
            <person name="Tian M."/>
            <person name="Pan X."/>
            <person name="Warren A."/>
            <person name="Jiang C."/>
            <person name="Yuan D."/>
            <person name="Miao W."/>
        </authorList>
    </citation>
    <scope>NUCLEOTIDE SEQUENCE [LARGE SCALE GENOMIC DNA]</scope>
    <source>
        <strain evidence="9">36N120E</strain>
    </source>
</reference>
<dbReference type="InParanoid" id="A0A0V0R3U8"/>
<dbReference type="Proteomes" id="UP000054937">
    <property type="component" value="Unassembled WGS sequence"/>
</dbReference>
<feature type="compositionally biased region" description="Basic and acidic residues" evidence="7">
    <location>
        <begin position="49"/>
        <end position="58"/>
    </location>
</feature>
<evidence type="ECO:0000259" key="8">
    <source>
        <dbReference type="PROSITE" id="PS51845"/>
    </source>
</evidence>
<feature type="binding site" evidence="4">
    <location>
        <position position="1083"/>
    </location>
    <ligand>
        <name>Zn(2+)</name>
        <dbReference type="ChEBI" id="CHEBI:29105"/>
        <label>1</label>
    </ligand>
</feature>
<feature type="domain" description="PDEase" evidence="8">
    <location>
        <begin position="961"/>
        <end position="1295"/>
    </location>
</feature>
<proteinExistence type="inferred from homology"/>
<dbReference type="Gene3D" id="1.10.1300.10">
    <property type="entry name" value="3'5'-cyclic nucleotide phosphodiesterase, catalytic domain"/>
    <property type="match status" value="1"/>
</dbReference>
<dbReference type="SMART" id="SM00471">
    <property type="entry name" value="HDc"/>
    <property type="match status" value="1"/>
</dbReference>
<feature type="binding site" evidence="4">
    <location>
        <position position="1082"/>
    </location>
    <ligand>
        <name>Zn(2+)</name>
        <dbReference type="ChEBI" id="CHEBI:29105"/>
        <label>1</label>
    </ligand>
</feature>
<feature type="region of interest" description="Disordered" evidence="7">
    <location>
        <begin position="48"/>
        <end position="67"/>
    </location>
</feature>
<feature type="region of interest" description="Disordered" evidence="7">
    <location>
        <begin position="676"/>
        <end position="723"/>
    </location>
</feature>
<dbReference type="InterPro" id="IPR002073">
    <property type="entry name" value="PDEase_catalytic_dom"/>
</dbReference>
<evidence type="ECO:0000256" key="2">
    <source>
        <dbReference type="ARBA" id="ARBA00022801"/>
    </source>
</evidence>
<comment type="cofactor">
    <cofactor evidence="5">
        <name>a divalent metal cation</name>
        <dbReference type="ChEBI" id="CHEBI:60240"/>
    </cofactor>
    <text evidence="5">Binds 2 divalent metal cations per subunit. Site 1 may preferentially bind zinc ions, while site 2 has a preference for magnesium and/or manganese ions.</text>
</comment>
<dbReference type="InterPro" id="IPR023088">
    <property type="entry name" value="PDEase"/>
</dbReference>
<gene>
    <name evidence="9" type="ORF">PPERSA_01953</name>
</gene>
<evidence type="ECO:0000313" key="9">
    <source>
        <dbReference type="EMBL" id="KRX09066.1"/>
    </source>
</evidence>
<keyword evidence="6" id="KW-0175">Coiled coil</keyword>
<keyword evidence="10" id="KW-1185">Reference proteome</keyword>
<dbReference type="SUPFAM" id="SSF109604">
    <property type="entry name" value="HD-domain/PDEase-like"/>
    <property type="match status" value="1"/>
</dbReference>
<dbReference type="PRINTS" id="PR00387">
    <property type="entry name" value="PDIESTERASE1"/>
</dbReference>
<dbReference type="GO" id="GO:0007165">
    <property type="term" value="P:signal transduction"/>
    <property type="evidence" value="ECO:0007669"/>
    <property type="project" value="InterPro"/>
</dbReference>
<dbReference type="PROSITE" id="PS00126">
    <property type="entry name" value="PDEASE_I_1"/>
    <property type="match status" value="1"/>
</dbReference>
<dbReference type="Pfam" id="PF00233">
    <property type="entry name" value="PDEase_I"/>
    <property type="match status" value="1"/>
</dbReference>
<keyword evidence="1 4" id="KW-0479">Metal-binding</keyword>
<evidence type="ECO:0000256" key="7">
    <source>
        <dbReference type="SAM" id="MobiDB-lite"/>
    </source>
</evidence>
<name>A0A0V0R3U8_PSEPJ</name>
<dbReference type="PROSITE" id="PS51845">
    <property type="entry name" value="PDEASE_I_2"/>
    <property type="match status" value="1"/>
</dbReference>
<organism evidence="9 10">
    <name type="scientific">Pseudocohnilembus persalinus</name>
    <name type="common">Ciliate</name>
    <dbReference type="NCBI Taxonomy" id="266149"/>
    <lineage>
        <taxon>Eukaryota</taxon>
        <taxon>Sar</taxon>
        <taxon>Alveolata</taxon>
        <taxon>Ciliophora</taxon>
        <taxon>Intramacronucleata</taxon>
        <taxon>Oligohymenophorea</taxon>
        <taxon>Scuticociliatia</taxon>
        <taxon>Philasterida</taxon>
        <taxon>Pseudocohnilembidae</taxon>
        <taxon>Pseudocohnilembus</taxon>
    </lineage>
</organism>
<dbReference type="InterPro" id="IPR036971">
    <property type="entry name" value="PDEase_catalytic_dom_sf"/>
</dbReference>
<dbReference type="PANTHER" id="PTHR11347">
    <property type="entry name" value="CYCLIC NUCLEOTIDE PHOSPHODIESTERASE"/>
    <property type="match status" value="1"/>
</dbReference>
<feature type="region of interest" description="Disordered" evidence="7">
    <location>
        <begin position="881"/>
        <end position="904"/>
    </location>
</feature>
<evidence type="ECO:0000313" key="10">
    <source>
        <dbReference type="Proteomes" id="UP000054937"/>
    </source>
</evidence>
<dbReference type="EC" id="3.1.4.-" evidence="5"/>
<dbReference type="GO" id="GO:0046872">
    <property type="term" value="F:metal ion binding"/>
    <property type="evidence" value="ECO:0007669"/>
    <property type="project" value="UniProtKB-KW"/>
</dbReference>
<evidence type="ECO:0000256" key="6">
    <source>
        <dbReference type="SAM" id="Coils"/>
    </source>
</evidence>
<comment type="caution">
    <text evidence="9">The sequence shown here is derived from an EMBL/GenBank/DDBJ whole genome shotgun (WGS) entry which is preliminary data.</text>
</comment>
<protein>
    <recommendedName>
        <fullName evidence="5">Phosphodiesterase</fullName>
        <ecNumber evidence="5">3.1.4.-</ecNumber>
    </recommendedName>
</protein>
<accession>A0A0V0R3U8</accession>
<dbReference type="EMBL" id="LDAU01000055">
    <property type="protein sequence ID" value="KRX09066.1"/>
    <property type="molecule type" value="Genomic_DNA"/>
</dbReference>
<feature type="binding site" evidence="4">
    <location>
        <position position="1199"/>
    </location>
    <ligand>
        <name>Zn(2+)</name>
        <dbReference type="ChEBI" id="CHEBI:29105"/>
        <label>1</label>
    </ligand>
</feature>
<evidence type="ECO:0000256" key="4">
    <source>
        <dbReference type="PIRSR" id="PIRSR623088-3"/>
    </source>
</evidence>
<feature type="compositionally biased region" description="Polar residues" evidence="7">
    <location>
        <begin position="676"/>
        <end position="692"/>
    </location>
</feature>
<dbReference type="OrthoDB" id="286557at2759"/>
<feature type="active site" description="Proton donor" evidence="3">
    <location>
        <position position="1042"/>
    </location>
</feature>
<dbReference type="InterPro" id="IPR023174">
    <property type="entry name" value="PDEase_CS"/>
</dbReference>
<evidence type="ECO:0000256" key="1">
    <source>
        <dbReference type="ARBA" id="ARBA00022723"/>
    </source>
</evidence>
<sequence>MSKTQKTTSNTILSTEELIQKLTSSSQIFSKDNNKSQFSENLNGQVFRDSQKNQDNQKTKLNNNGNFGQKENDLIGLETGLLKNLELANQKNSQNFSLQELSQLQNIKKQLDTLSYLNVFYNENNRFKRKNFKVFKEFLNLEQKITKRLDYIFKNYLKQLENLDLLRNYFIQKKNNPDEIFEVLQDSILFSQNFVVIYNYKNKFHMYNHKSKNSSQNLQTFYEKLEMLIQNKQQKYEQLFNELKNISQQNEFTYLSDNQKFTKFLNFTEEEKQRNSQIIDKFRKTEVFDSLLQGEEMMSPLFRENLMKSDLLNKNNQNKNNNNKNNYIFNYQDQYLQDDNIEDKFRSQFYQDQEKVINMVHISKVQTQEIYLENSFIEEGYEAYIFIESKDPVELKYCQEVSKRELGLVFKFVAAYLQNSDKFSPNVVNCLQGIETHLLIQGQKNLSIYLSYYLSYWLEQKIDVFDEKSEKYKQYFQKQGQQKLEKNMQQNQQNNSQIQKECNKENNIQEEDSQNDIQKKIYINGFEVVIPIGLDEYEIWLEFPIFQMDLLSFYENINQIYIKSMCQINKSIGIQQMYNILQDTCPDLIFFLVEKSSRNIIYQSQVLKNNMYINIPESSQKELKYLKLDDINMDEDGKQKIINILKKDGLQNNQIKIHSLSQQDTNANIQSYKSLTSNSQLQGKNSVSNLDDNNNTEKQNENQQKIDSNSNFNDQKSQKKKGKSVVLNLNSLDNENVIMYFSNCIRQQDMNESTQSSYQRIQKKKKSKTALISNSNELVSQQKNQVDNIIQQLLKCYELQNYVKTKEIHEILKKKVVSQKLEFQKSIKDVSVDDLTQSFSLEYITIRDLPRRYRQSLQQWGLGIGNRLVLQQFAEKTMGENAIQEQDEDGSSGNTSDDSSSDSQDDIQLFRFQTKYDNKINLEIQNIKESKSQNLGDSQGDSENLLKLSSNRQILNKSFIEISAQDTQTHNLLKVQEEDLENLSNWNFDVTKIENRDEKIRLIWSMFQLCNFQEFLNIDKEVFYQFLFQVADKYQKHGNPFHNFNHGFTVTHAMFCFLQLKIGDNFFNEIDKFSLLLSCLGHDLEHTGRNNAFEVAKQSDIAVRYNDESVLENHHCSLLFQILKNPKSNILKNVTPEDFKIIRRQCINNILHTDMKKHFELLKHMEQKIAMAKENNDESWVKTEGDKMLISGFLVHAADLSGPARDFNIAQQWSINLSKEFTAQVEEEENLGLPVTKYLSGLTVLSKLAKEEQNFIKLIVRPLWNIFKAFNNSVQFAYNNVEENLQQWEEVYQKEIKNEEEKKA</sequence>
<feature type="coiled-coil region" evidence="6">
    <location>
        <begin position="222"/>
        <end position="249"/>
    </location>
</feature>
<keyword evidence="2 5" id="KW-0378">Hydrolase</keyword>
<comment type="similarity">
    <text evidence="5">Belongs to the cyclic nucleotide phosphodiesterase family.</text>
</comment>
<feature type="binding site" evidence="4">
    <location>
        <position position="1083"/>
    </location>
    <ligand>
        <name>Zn(2+)</name>
        <dbReference type="ChEBI" id="CHEBI:29105"/>
        <label>2</label>
    </ligand>
</feature>
<dbReference type="InterPro" id="IPR003607">
    <property type="entry name" value="HD/PDEase_dom"/>
</dbReference>
<evidence type="ECO:0000256" key="5">
    <source>
        <dbReference type="RuleBase" id="RU363067"/>
    </source>
</evidence>